<name>A0A6N2SEG8_BLAHA</name>
<dbReference type="PANTHER" id="PTHR45453">
    <property type="entry name" value="PHOSPHATE REGULON SENSOR PROTEIN PHOR"/>
    <property type="match status" value="1"/>
</dbReference>
<dbReference type="RefSeq" id="WP_156342119.1">
    <property type="nucleotide sequence ID" value="NZ_CACRSY010000008.1"/>
</dbReference>
<evidence type="ECO:0000256" key="7">
    <source>
        <dbReference type="ARBA" id="ARBA00022777"/>
    </source>
</evidence>
<sequence>MSIKGYLKDHGICILIFLIGMGITEGIFLLFNVSITLQIFVLTVLFLGLLAAGIYDYSRKKGFYRELEQKLQQLEEKYLLMEMLEKPEFLEGQIFYNVLSEMQKSMNDEIFVQIRKNNEFKRYIETWVHEVKLPIASIRLILHEYKGTSARILKEQMGRIESYVEQVLYYLRSEVPEKDYRIAPHSLKKLTDQSVSENRDSLILNRIKIIQETQDISVYTDEKWIRFILGQIISNAVKYKKEDSIIRIWSHQDGKHSFLHILDNGMGIVKEDLPRVFEKSFTGKNGRTHQASTGMGLYLCNTLCKRLGHRLAVQSKEGEYTEIIIEFYDNEYLDVLR</sequence>
<proteinExistence type="predicted"/>
<reference evidence="14" key="1">
    <citation type="submission" date="2019-11" db="EMBL/GenBank/DDBJ databases">
        <authorList>
            <person name="Feng L."/>
        </authorList>
    </citation>
    <scope>NUCLEOTIDE SEQUENCE</scope>
    <source>
        <strain evidence="14">BhanseniiLFYP23</strain>
    </source>
</reference>
<keyword evidence="10 12" id="KW-0472">Membrane</keyword>
<evidence type="ECO:0000256" key="1">
    <source>
        <dbReference type="ARBA" id="ARBA00000085"/>
    </source>
</evidence>
<evidence type="ECO:0000256" key="12">
    <source>
        <dbReference type="SAM" id="Phobius"/>
    </source>
</evidence>
<feature type="domain" description="Histidine kinase" evidence="13">
    <location>
        <begin position="126"/>
        <end position="331"/>
    </location>
</feature>
<keyword evidence="6 12" id="KW-0812">Transmembrane</keyword>
<dbReference type="Pfam" id="PF02518">
    <property type="entry name" value="HATPase_c"/>
    <property type="match status" value="1"/>
</dbReference>
<evidence type="ECO:0000256" key="6">
    <source>
        <dbReference type="ARBA" id="ARBA00022692"/>
    </source>
</evidence>
<feature type="transmembrane region" description="Helical" evidence="12">
    <location>
        <begin position="12"/>
        <end position="31"/>
    </location>
</feature>
<keyword evidence="7 14" id="KW-0418">Kinase</keyword>
<gene>
    <name evidence="14" type="primary">graS_2</name>
    <name evidence="14" type="ORF">BHLFYP23_02054</name>
</gene>
<evidence type="ECO:0000256" key="9">
    <source>
        <dbReference type="ARBA" id="ARBA00023012"/>
    </source>
</evidence>
<keyword evidence="5 14" id="KW-0808">Transferase</keyword>
<organism evidence="14">
    <name type="scientific">Blautia hansenii</name>
    <name type="common">Ruminococcus hansenii</name>
    <dbReference type="NCBI Taxonomy" id="1322"/>
    <lineage>
        <taxon>Bacteria</taxon>
        <taxon>Bacillati</taxon>
        <taxon>Bacillota</taxon>
        <taxon>Clostridia</taxon>
        <taxon>Lachnospirales</taxon>
        <taxon>Lachnospiraceae</taxon>
        <taxon>Blautia</taxon>
    </lineage>
</organism>
<dbReference type="GO" id="GO:0005886">
    <property type="term" value="C:plasma membrane"/>
    <property type="evidence" value="ECO:0007669"/>
    <property type="project" value="UniProtKB-SubCell"/>
</dbReference>
<evidence type="ECO:0000259" key="13">
    <source>
        <dbReference type="PROSITE" id="PS50109"/>
    </source>
</evidence>
<evidence type="ECO:0000256" key="11">
    <source>
        <dbReference type="SAM" id="Coils"/>
    </source>
</evidence>
<dbReference type="InterPro" id="IPR036890">
    <property type="entry name" value="HATPase_C_sf"/>
</dbReference>
<dbReference type="GO" id="GO:0016036">
    <property type="term" value="P:cellular response to phosphate starvation"/>
    <property type="evidence" value="ECO:0007669"/>
    <property type="project" value="TreeGrafter"/>
</dbReference>
<evidence type="ECO:0000256" key="8">
    <source>
        <dbReference type="ARBA" id="ARBA00022989"/>
    </source>
</evidence>
<feature type="transmembrane region" description="Helical" evidence="12">
    <location>
        <begin position="37"/>
        <end position="55"/>
    </location>
</feature>
<keyword evidence="4" id="KW-1003">Cell membrane</keyword>
<dbReference type="InterPro" id="IPR050351">
    <property type="entry name" value="BphY/WalK/GraS-like"/>
</dbReference>
<dbReference type="SUPFAM" id="SSF55874">
    <property type="entry name" value="ATPase domain of HSP90 chaperone/DNA topoisomerase II/histidine kinase"/>
    <property type="match status" value="1"/>
</dbReference>
<dbReference type="GO" id="GO:0000155">
    <property type="term" value="F:phosphorelay sensor kinase activity"/>
    <property type="evidence" value="ECO:0007669"/>
    <property type="project" value="TreeGrafter"/>
</dbReference>
<evidence type="ECO:0000256" key="10">
    <source>
        <dbReference type="ARBA" id="ARBA00023136"/>
    </source>
</evidence>
<dbReference type="PANTHER" id="PTHR45453:SF2">
    <property type="entry name" value="HISTIDINE KINASE"/>
    <property type="match status" value="1"/>
</dbReference>
<dbReference type="SMART" id="SM00387">
    <property type="entry name" value="HATPase_c"/>
    <property type="match status" value="1"/>
</dbReference>
<evidence type="ECO:0000256" key="4">
    <source>
        <dbReference type="ARBA" id="ARBA00022475"/>
    </source>
</evidence>
<dbReference type="InterPro" id="IPR005467">
    <property type="entry name" value="His_kinase_dom"/>
</dbReference>
<dbReference type="AlphaFoldDB" id="A0A6N2SEG8"/>
<evidence type="ECO:0000256" key="5">
    <source>
        <dbReference type="ARBA" id="ARBA00022679"/>
    </source>
</evidence>
<protein>
    <recommendedName>
        <fullName evidence="3">histidine kinase</fullName>
        <ecNumber evidence="3">2.7.13.3</ecNumber>
    </recommendedName>
</protein>
<dbReference type="EMBL" id="CACRSY010000008">
    <property type="protein sequence ID" value="VYS91349.1"/>
    <property type="molecule type" value="Genomic_DNA"/>
</dbReference>
<keyword evidence="11" id="KW-0175">Coiled coil</keyword>
<evidence type="ECO:0000256" key="2">
    <source>
        <dbReference type="ARBA" id="ARBA00004651"/>
    </source>
</evidence>
<dbReference type="EC" id="2.7.13.3" evidence="3"/>
<accession>A0A6N2SEG8</accession>
<keyword evidence="8 12" id="KW-1133">Transmembrane helix</keyword>
<evidence type="ECO:0000256" key="3">
    <source>
        <dbReference type="ARBA" id="ARBA00012438"/>
    </source>
</evidence>
<dbReference type="Gene3D" id="3.30.565.10">
    <property type="entry name" value="Histidine kinase-like ATPase, C-terminal domain"/>
    <property type="match status" value="1"/>
</dbReference>
<keyword evidence="9" id="KW-0902">Two-component regulatory system</keyword>
<dbReference type="InterPro" id="IPR003594">
    <property type="entry name" value="HATPase_dom"/>
</dbReference>
<dbReference type="GO" id="GO:0004721">
    <property type="term" value="F:phosphoprotein phosphatase activity"/>
    <property type="evidence" value="ECO:0007669"/>
    <property type="project" value="TreeGrafter"/>
</dbReference>
<comment type="subcellular location">
    <subcellularLocation>
        <location evidence="2">Cell membrane</location>
        <topology evidence="2">Multi-pass membrane protein</topology>
    </subcellularLocation>
</comment>
<dbReference type="PROSITE" id="PS50109">
    <property type="entry name" value="HIS_KIN"/>
    <property type="match status" value="1"/>
</dbReference>
<comment type="catalytic activity">
    <reaction evidence="1">
        <text>ATP + protein L-histidine = ADP + protein N-phospho-L-histidine.</text>
        <dbReference type="EC" id="2.7.13.3"/>
    </reaction>
</comment>
<feature type="coiled-coil region" evidence="11">
    <location>
        <begin position="57"/>
        <end position="84"/>
    </location>
</feature>
<evidence type="ECO:0000313" key="14">
    <source>
        <dbReference type="EMBL" id="VYS91349.1"/>
    </source>
</evidence>